<dbReference type="SUPFAM" id="SSF53098">
    <property type="entry name" value="Ribonuclease H-like"/>
    <property type="match status" value="1"/>
</dbReference>
<evidence type="ECO:0000313" key="1">
    <source>
        <dbReference type="EnsemblMetazoa" id="Aqu2.1.25279_001"/>
    </source>
</evidence>
<dbReference type="eggNOG" id="ENOG502T1JK">
    <property type="taxonomic scope" value="Eukaryota"/>
</dbReference>
<sequence length="129" mass="14879">MIRSVAQVPDDIMQQIAFLDKPKAHEIKLLQDLCGILRPFEEATNIAQGQNIVTGSEVIICVRSLREQREKLAIKYNCQLVTSLQNALDERLSKFESMEIFKLATVLDPKYKLDWCTDEEVERQRLDQA</sequence>
<dbReference type="InterPro" id="IPR012337">
    <property type="entry name" value="RNaseH-like_sf"/>
</dbReference>
<proteinExistence type="predicted"/>
<reference evidence="1" key="1">
    <citation type="submission" date="2017-05" db="UniProtKB">
        <authorList>
            <consortium name="EnsemblMetazoa"/>
        </authorList>
    </citation>
    <scope>IDENTIFICATION</scope>
</reference>
<dbReference type="EnsemblMetazoa" id="Aqu2.1.25279_001">
    <property type="protein sequence ID" value="Aqu2.1.25279_001"/>
    <property type="gene ID" value="Aqu2.1.25279"/>
</dbReference>
<dbReference type="InParanoid" id="A0A1X7UC99"/>
<dbReference type="AlphaFoldDB" id="A0A1X7UC99"/>
<name>A0A1X7UC99_AMPQE</name>
<dbReference type="OrthoDB" id="10057873at2759"/>
<protein>
    <submittedName>
        <fullName evidence="1">Uncharacterized protein</fullName>
    </submittedName>
</protein>
<organism evidence="1">
    <name type="scientific">Amphimedon queenslandica</name>
    <name type="common">Sponge</name>
    <dbReference type="NCBI Taxonomy" id="400682"/>
    <lineage>
        <taxon>Eukaryota</taxon>
        <taxon>Metazoa</taxon>
        <taxon>Porifera</taxon>
        <taxon>Demospongiae</taxon>
        <taxon>Heteroscleromorpha</taxon>
        <taxon>Haplosclerida</taxon>
        <taxon>Niphatidae</taxon>
        <taxon>Amphimedon</taxon>
    </lineage>
</organism>
<accession>A0A1X7UC99</accession>